<evidence type="ECO:0000256" key="1">
    <source>
        <dbReference type="ARBA" id="ARBA00022679"/>
    </source>
</evidence>
<dbReference type="Pfam" id="PF04263">
    <property type="entry name" value="TPK_catalytic"/>
    <property type="match status" value="1"/>
</dbReference>
<accession>A0AB94IE76</accession>
<dbReference type="Pfam" id="PF04265">
    <property type="entry name" value="TPK_B1_binding"/>
    <property type="match status" value="1"/>
</dbReference>
<organism evidence="7 8">
    <name type="scientific">Candidatus Schmidhempelia bombi str. Bimp</name>
    <dbReference type="NCBI Taxonomy" id="1387197"/>
    <lineage>
        <taxon>Bacteria</taxon>
        <taxon>Pseudomonadati</taxon>
        <taxon>Pseudomonadota</taxon>
        <taxon>Gammaproteobacteria</taxon>
        <taxon>Orbales</taxon>
        <taxon>Orbaceae</taxon>
        <taxon>Candidatus Schmidhempelia</taxon>
    </lineage>
</organism>
<dbReference type="SMART" id="SM00983">
    <property type="entry name" value="TPK_B1_binding"/>
    <property type="match status" value="1"/>
</dbReference>
<evidence type="ECO:0000256" key="4">
    <source>
        <dbReference type="ARBA" id="ARBA00022840"/>
    </source>
</evidence>
<dbReference type="Proteomes" id="UP000506160">
    <property type="component" value="Unassembled WGS sequence"/>
</dbReference>
<dbReference type="CDD" id="cd07995">
    <property type="entry name" value="TPK"/>
    <property type="match status" value="1"/>
</dbReference>
<name>A0AB94IE76_9GAMM</name>
<dbReference type="Gene3D" id="3.40.50.10240">
    <property type="entry name" value="Thiamin pyrophosphokinase, catalytic domain"/>
    <property type="match status" value="1"/>
</dbReference>
<dbReference type="InterPro" id="IPR053149">
    <property type="entry name" value="TPK"/>
</dbReference>
<dbReference type="InterPro" id="IPR007371">
    <property type="entry name" value="TPK_catalytic"/>
</dbReference>
<dbReference type="AlphaFoldDB" id="A0AB94IE76"/>
<gene>
    <name evidence="7" type="ORF">O970_02085</name>
</gene>
<keyword evidence="3" id="KW-0418">Kinase</keyword>
<keyword evidence="4" id="KW-0067">ATP-binding</keyword>
<evidence type="ECO:0000256" key="3">
    <source>
        <dbReference type="ARBA" id="ARBA00022777"/>
    </source>
</evidence>
<dbReference type="InterPro" id="IPR006282">
    <property type="entry name" value="Thi_PPkinase"/>
</dbReference>
<keyword evidence="8" id="KW-1185">Reference proteome</keyword>
<dbReference type="GO" id="GO:0006772">
    <property type="term" value="P:thiamine metabolic process"/>
    <property type="evidence" value="ECO:0007669"/>
    <property type="project" value="UniProtKB-UniRule"/>
</dbReference>
<dbReference type="PANTHER" id="PTHR41299:SF1">
    <property type="entry name" value="THIAMINE PYROPHOSPHOKINASE"/>
    <property type="match status" value="1"/>
</dbReference>
<reference evidence="7 8" key="1">
    <citation type="journal article" date="2014" name="Appl. Environ. Microbiol.">
        <title>Genomic features of a bumble bee symbiont reflect its host environment.</title>
        <authorList>
            <person name="Martinson V.G."/>
            <person name="Magoc T."/>
            <person name="Koch H."/>
            <person name="Salzberg S.L."/>
            <person name="Moran N.A."/>
        </authorList>
    </citation>
    <scope>NUCLEOTIDE SEQUENCE [LARGE SCALE GENOMIC DNA]</scope>
    <source>
        <strain evidence="7 8">Bimp</strain>
    </source>
</reference>
<dbReference type="EC" id="2.7.6.2" evidence="5"/>
<dbReference type="GO" id="GO:0004788">
    <property type="term" value="F:thiamine diphosphokinase activity"/>
    <property type="evidence" value="ECO:0007669"/>
    <property type="project" value="UniProtKB-UniRule"/>
</dbReference>
<dbReference type="SUPFAM" id="SSF63862">
    <property type="entry name" value="Thiamin pyrophosphokinase, substrate-binding domain"/>
    <property type="match status" value="1"/>
</dbReference>
<dbReference type="NCBIfam" id="TIGR01378">
    <property type="entry name" value="thi_PPkinase"/>
    <property type="match status" value="1"/>
</dbReference>
<dbReference type="InterPro" id="IPR036371">
    <property type="entry name" value="TPK_B1-bd_sf"/>
</dbReference>
<dbReference type="GO" id="GO:0009229">
    <property type="term" value="P:thiamine diphosphate biosynthetic process"/>
    <property type="evidence" value="ECO:0007669"/>
    <property type="project" value="InterPro"/>
</dbReference>
<evidence type="ECO:0000259" key="6">
    <source>
        <dbReference type="SMART" id="SM00983"/>
    </source>
</evidence>
<evidence type="ECO:0000313" key="7">
    <source>
        <dbReference type="EMBL" id="TEA27768.1"/>
    </source>
</evidence>
<comment type="caution">
    <text evidence="7">The sequence shown here is derived from an EMBL/GenBank/DDBJ whole genome shotgun (WGS) entry which is preliminary data.</text>
</comment>
<keyword evidence="2" id="KW-0547">Nucleotide-binding</keyword>
<dbReference type="PANTHER" id="PTHR41299">
    <property type="entry name" value="THIAMINE PYROPHOSPHOKINASE"/>
    <property type="match status" value="1"/>
</dbReference>
<protein>
    <recommendedName>
        <fullName evidence="5">Thiamine diphosphokinase</fullName>
        <ecNumber evidence="5">2.7.6.2</ecNumber>
    </recommendedName>
</protein>
<dbReference type="InterPro" id="IPR007373">
    <property type="entry name" value="Thiamin_PyroPKinase_B1-bd"/>
</dbReference>
<feature type="domain" description="Thiamin pyrophosphokinase thiamin-binding" evidence="6">
    <location>
        <begin position="141"/>
        <end position="199"/>
    </location>
</feature>
<dbReference type="SUPFAM" id="SSF63999">
    <property type="entry name" value="Thiamin pyrophosphokinase, catalytic domain"/>
    <property type="match status" value="1"/>
</dbReference>
<sequence length="205" mass="22831">MIMHKALLFLNGEPPTALPTNLSDYAIIACTDGAYAYLQHHHINIDYIIGDLDSINSLPNTAVTQIIHTPDQNFTDFEKALRFLIQKQVTDIDIYGVSGRASDHFLGNLSVGLAYSKQLNLCFYDNHSYFFYAKPCTQLKHVKGKIISIMPFPTAYGVTLTGFLYPLANATLCLGGLTSIRNQANRNTVDVKFEQGELIIFVNHA</sequence>
<keyword evidence="1 7" id="KW-0808">Transferase</keyword>
<dbReference type="GO" id="GO:0030975">
    <property type="term" value="F:thiamine binding"/>
    <property type="evidence" value="ECO:0007669"/>
    <property type="project" value="InterPro"/>
</dbReference>
<proteinExistence type="predicted"/>
<evidence type="ECO:0000256" key="5">
    <source>
        <dbReference type="NCBIfam" id="TIGR01378"/>
    </source>
</evidence>
<dbReference type="InterPro" id="IPR036759">
    <property type="entry name" value="TPK_catalytic_sf"/>
</dbReference>
<dbReference type="EMBL" id="AWGA01000019">
    <property type="protein sequence ID" value="TEA27768.1"/>
    <property type="molecule type" value="Genomic_DNA"/>
</dbReference>
<evidence type="ECO:0000256" key="2">
    <source>
        <dbReference type="ARBA" id="ARBA00022741"/>
    </source>
</evidence>
<evidence type="ECO:0000313" key="8">
    <source>
        <dbReference type="Proteomes" id="UP000506160"/>
    </source>
</evidence>
<dbReference type="GO" id="GO:0005524">
    <property type="term" value="F:ATP binding"/>
    <property type="evidence" value="ECO:0007669"/>
    <property type="project" value="UniProtKB-KW"/>
</dbReference>
<dbReference type="GO" id="GO:0016301">
    <property type="term" value="F:kinase activity"/>
    <property type="evidence" value="ECO:0007669"/>
    <property type="project" value="UniProtKB-KW"/>
</dbReference>